<dbReference type="AlphaFoldDB" id="A0A9N7V182"/>
<keyword evidence="3" id="KW-1185">Reference proteome</keyword>
<feature type="region of interest" description="Disordered" evidence="1">
    <location>
        <begin position="157"/>
        <end position="209"/>
    </location>
</feature>
<sequence length="209" mass="22753">MPRQQNAERPTADRAQRASSDLVWSCLATADPSVSQTVRPLTGLDWSGPSAEHTPLTCNTTFDLREPEFSENRVEASNLHVTALTSPPAVQAAAHPRHPDFEQRSLGERLLLGGRINGESHEACRAPGGGVELPKPCDVCASLHTTYCRSADCSKGEVLGRQKEEEEGEEEEEEEEEDLRPRCMSASQRRAAAKISGVMSPSRESSQSS</sequence>
<feature type="compositionally biased region" description="Acidic residues" evidence="1">
    <location>
        <begin position="165"/>
        <end position="178"/>
    </location>
</feature>
<comment type="caution">
    <text evidence="2">The sequence shown here is derived from an EMBL/GenBank/DDBJ whole genome shotgun (WGS) entry which is preliminary data.</text>
</comment>
<gene>
    <name evidence="2" type="ORF">PLEPLA_LOCUS28381</name>
</gene>
<evidence type="ECO:0000313" key="3">
    <source>
        <dbReference type="Proteomes" id="UP001153269"/>
    </source>
</evidence>
<name>A0A9N7V182_PLEPL</name>
<proteinExistence type="predicted"/>
<evidence type="ECO:0000313" key="2">
    <source>
        <dbReference type="EMBL" id="CAB1440615.1"/>
    </source>
</evidence>
<dbReference type="Proteomes" id="UP001153269">
    <property type="component" value="Unassembled WGS sequence"/>
</dbReference>
<protein>
    <submittedName>
        <fullName evidence="2">Uncharacterized protein</fullName>
    </submittedName>
</protein>
<dbReference type="EMBL" id="CADEAL010002480">
    <property type="protein sequence ID" value="CAB1440615.1"/>
    <property type="molecule type" value="Genomic_DNA"/>
</dbReference>
<organism evidence="2 3">
    <name type="scientific">Pleuronectes platessa</name>
    <name type="common">European plaice</name>
    <dbReference type="NCBI Taxonomy" id="8262"/>
    <lineage>
        <taxon>Eukaryota</taxon>
        <taxon>Metazoa</taxon>
        <taxon>Chordata</taxon>
        <taxon>Craniata</taxon>
        <taxon>Vertebrata</taxon>
        <taxon>Euteleostomi</taxon>
        <taxon>Actinopterygii</taxon>
        <taxon>Neopterygii</taxon>
        <taxon>Teleostei</taxon>
        <taxon>Neoteleostei</taxon>
        <taxon>Acanthomorphata</taxon>
        <taxon>Carangaria</taxon>
        <taxon>Pleuronectiformes</taxon>
        <taxon>Pleuronectoidei</taxon>
        <taxon>Pleuronectidae</taxon>
        <taxon>Pleuronectes</taxon>
    </lineage>
</organism>
<evidence type="ECO:0000256" key="1">
    <source>
        <dbReference type="SAM" id="MobiDB-lite"/>
    </source>
</evidence>
<reference evidence="2" key="1">
    <citation type="submission" date="2020-03" db="EMBL/GenBank/DDBJ databases">
        <authorList>
            <person name="Weist P."/>
        </authorList>
    </citation>
    <scope>NUCLEOTIDE SEQUENCE</scope>
</reference>
<accession>A0A9N7V182</accession>